<accession>A0A2W6IU84</accession>
<evidence type="ECO:0000313" key="2">
    <source>
        <dbReference type="Proteomes" id="UP000249614"/>
    </source>
</evidence>
<gene>
    <name evidence="1" type="ORF">A7X83_11320</name>
</gene>
<dbReference type="AlphaFoldDB" id="A0A2W6IU84"/>
<name>A0A2W6IU84_STEMA</name>
<organism evidence="1 2">
    <name type="scientific">Stenotrophomonas maltophilia</name>
    <name type="common">Pseudomonas maltophilia</name>
    <name type="synonym">Xanthomonas maltophilia</name>
    <dbReference type="NCBI Taxonomy" id="40324"/>
    <lineage>
        <taxon>Bacteria</taxon>
        <taxon>Pseudomonadati</taxon>
        <taxon>Pseudomonadota</taxon>
        <taxon>Gammaproteobacteria</taxon>
        <taxon>Lysobacterales</taxon>
        <taxon>Lysobacteraceae</taxon>
        <taxon>Stenotrophomonas</taxon>
        <taxon>Stenotrophomonas maltophilia group</taxon>
    </lineage>
</organism>
<dbReference type="Proteomes" id="UP000249614">
    <property type="component" value="Unassembled WGS sequence"/>
</dbReference>
<comment type="caution">
    <text evidence="1">The sequence shown here is derived from an EMBL/GenBank/DDBJ whole genome shotgun (WGS) entry which is preliminary data.</text>
</comment>
<evidence type="ECO:0000313" key="1">
    <source>
        <dbReference type="EMBL" id="PZS90079.1"/>
    </source>
</evidence>
<reference evidence="1 2" key="1">
    <citation type="submission" date="2016-05" db="EMBL/GenBank/DDBJ databases">
        <authorList>
            <person name="Lavstsen T."/>
            <person name="Jespersen J.S."/>
        </authorList>
    </citation>
    <scope>NUCLEOTIDE SEQUENCE [LARGE SCALE GENOMIC DNA]</scope>
    <source>
        <strain evidence="1 2">SM-5815</strain>
    </source>
</reference>
<dbReference type="RefSeq" id="WP_111112916.1">
    <property type="nucleotide sequence ID" value="NZ_LXXM01000189.1"/>
</dbReference>
<proteinExistence type="predicted"/>
<sequence>MTLSLEELRALAAVNPFKWEGLSAGEILDRCQSAGVDVPQYFVPRPEWGTFPGSGKTVMTTAVLEHIDRVDASLSGLLRTVMEAGGERHGERLVFEVIETMAAYCSRIALESVAAVARDGAGEEVSARRVM</sequence>
<protein>
    <submittedName>
        <fullName evidence="1">Uncharacterized protein</fullName>
    </submittedName>
</protein>
<dbReference type="EMBL" id="LXXM01000189">
    <property type="protein sequence ID" value="PZS90079.1"/>
    <property type="molecule type" value="Genomic_DNA"/>
</dbReference>